<evidence type="ECO:0000313" key="9">
    <source>
        <dbReference type="Proteomes" id="UP000256964"/>
    </source>
</evidence>
<dbReference type="InterPro" id="IPR001841">
    <property type="entry name" value="Znf_RING"/>
</dbReference>
<proteinExistence type="predicted"/>
<evidence type="ECO:0000256" key="3">
    <source>
        <dbReference type="ARBA" id="ARBA00022833"/>
    </source>
</evidence>
<gene>
    <name evidence="8" type="ORF">OH76DRAFT_1352780</name>
</gene>
<accession>A0A371D6G5</accession>
<dbReference type="OrthoDB" id="6105938at2759"/>
<evidence type="ECO:0000256" key="6">
    <source>
        <dbReference type="SAM" id="MobiDB-lite"/>
    </source>
</evidence>
<dbReference type="PANTHER" id="PTHR23041:SF78">
    <property type="entry name" value="E3 UBIQUITIN-PROTEIN LIGASE RNF4"/>
    <property type="match status" value="1"/>
</dbReference>
<feature type="compositionally biased region" description="Polar residues" evidence="6">
    <location>
        <begin position="75"/>
        <end position="86"/>
    </location>
</feature>
<dbReference type="InterPro" id="IPR013083">
    <property type="entry name" value="Znf_RING/FYVE/PHD"/>
</dbReference>
<dbReference type="STRING" id="139420.A0A371D6G5"/>
<feature type="compositionally biased region" description="Basic and acidic residues" evidence="6">
    <location>
        <begin position="89"/>
        <end position="99"/>
    </location>
</feature>
<dbReference type="AlphaFoldDB" id="A0A371D6G5"/>
<dbReference type="InterPro" id="IPR027370">
    <property type="entry name" value="Znf-RING_euk"/>
</dbReference>
<feature type="compositionally biased region" description="Acidic residues" evidence="6">
    <location>
        <begin position="536"/>
        <end position="548"/>
    </location>
</feature>
<keyword evidence="2 4" id="KW-0863">Zinc-finger</keyword>
<dbReference type="SUPFAM" id="SSF57850">
    <property type="entry name" value="RING/U-box"/>
    <property type="match status" value="1"/>
</dbReference>
<feature type="coiled-coil region" evidence="5">
    <location>
        <begin position="181"/>
        <end position="236"/>
    </location>
</feature>
<dbReference type="PROSITE" id="PS50089">
    <property type="entry name" value="ZF_RING_2"/>
    <property type="match status" value="1"/>
</dbReference>
<keyword evidence="3" id="KW-0862">Zinc</keyword>
<dbReference type="SMART" id="SM00184">
    <property type="entry name" value="RING"/>
    <property type="match status" value="1"/>
</dbReference>
<sequence length="548" mass="62677">MPPAVAQNNNASTRRSTGSVRQRENRLHAQSGQAGTGSARRRKSRSPEARVAEEAQVQADVLARRKKRLPPIPGASSSNLSNTATLRHTVYEDVGDRGRTKLKPKPRAVTMFIDEDEDVTPIITNIVQDRPRLSNVQRSKRKDRSRSRETAHRHSRKTGTPEPLEDEEEHAYTGPLAHAEFTRMKLEMENLRKQMAMAKKTITKQSKVIDELRAELTNTNETHRTQRAEMEKLKTQSKKSDDLIASIESNLTCQVCMEIMLKPYGLSPCGHVLCMSCLLEWFKAAPPGVDEMDDDDYPNALPYRKKTCPCCRTTVHNRPIPLYVVKSLASAVDKSKVPVGALRPSPPPDDEDPWAGIFRDDKDFAEYWSTDEDDDDEDEDGEMYDDEDDYWSFDGYGTAEDDEPYNGPYVNPRWAPPTIHVDRDDYDFLDDDAEEFKMLQRGATLAMIGLFNMTYDHDTGICAVVDGENLVYLGWNVELHPDDETGEEYMDWILADMYDRPERWRVINDDDAGTWNAWRLVPEEENQDHDQTDSEVWAEDMETDEDDY</sequence>
<dbReference type="Gene3D" id="3.30.40.10">
    <property type="entry name" value="Zinc/RING finger domain, C3HC4 (zinc finger)"/>
    <property type="match status" value="1"/>
</dbReference>
<name>A0A371D6G5_9APHY</name>
<evidence type="ECO:0000313" key="8">
    <source>
        <dbReference type="EMBL" id="RDX48125.1"/>
    </source>
</evidence>
<dbReference type="PANTHER" id="PTHR23041">
    <property type="entry name" value="RING FINGER DOMAIN-CONTAINING"/>
    <property type="match status" value="1"/>
</dbReference>
<keyword evidence="5" id="KW-0175">Coiled coil</keyword>
<organism evidence="8 9">
    <name type="scientific">Lentinus brumalis</name>
    <dbReference type="NCBI Taxonomy" id="2498619"/>
    <lineage>
        <taxon>Eukaryota</taxon>
        <taxon>Fungi</taxon>
        <taxon>Dikarya</taxon>
        <taxon>Basidiomycota</taxon>
        <taxon>Agaricomycotina</taxon>
        <taxon>Agaricomycetes</taxon>
        <taxon>Polyporales</taxon>
        <taxon>Polyporaceae</taxon>
        <taxon>Lentinus</taxon>
    </lineage>
</organism>
<protein>
    <recommendedName>
        <fullName evidence="7">RING-type domain-containing protein</fullName>
    </recommendedName>
</protein>
<feature type="region of interest" description="Disordered" evidence="6">
    <location>
        <begin position="1"/>
        <end position="102"/>
    </location>
</feature>
<feature type="domain" description="RING-type" evidence="7">
    <location>
        <begin position="253"/>
        <end position="312"/>
    </location>
</feature>
<reference evidence="8 9" key="1">
    <citation type="journal article" date="2018" name="Biotechnol. Biofuels">
        <title>Integrative visual omics of the white-rot fungus Polyporus brumalis exposes the biotechnological potential of its oxidative enzymes for delignifying raw plant biomass.</title>
        <authorList>
            <person name="Miyauchi S."/>
            <person name="Rancon A."/>
            <person name="Drula E."/>
            <person name="Hage H."/>
            <person name="Chaduli D."/>
            <person name="Favel A."/>
            <person name="Grisel S."/>
            <person name="Henrissat B."/>
            <person name="Herpoel-Gimbert I."/>
            <person name="Ruiz-Duenas F.J."/>
            <person name="Chevret D."/>
            <person name="Hainaut M."/>
            <person name="Lin J."/>
            <person name="Wang M."/>
            <person name="Pangilinan J."/>
            <person name="Lipzen A."/>
            <person name="Lesage-Meessen L."/>
            <person name="Navarro D."/>
            <person name="Riley R."/>
            <person name="Grigoriev I.V."/>
            <person name="Zhou S."/>
            <person name="Raouche S."/>
            <person name="Rosso M.N."/>
        </authorList>
    </citation>
    <scope>NUCLEOTIDE SEQUENCE [LARGE SCALE GENOMIC DNA]</scope>
    <source>
        <strain evidence="8 9">BRFM 1820</strain>
    </source>
</reference>
<dbReference type="Pfam" id="PF26609">
    <property type="entry name" value="DUF8191"/>
    <property type="match status" value="1"/>
</dbReference>
<dbReference type="Pfam" id="PF13445">
    <property type="entry name" value="zf-RING_UBOX"/>
    <property type="match status" value="1"/>
</dbReference>
<keyword evidence="1" id="KW-0479">Metal-binding</keyword>
<evidence type="ECO:0000259" key="7">
    <source>
        <dbReference type="PROSITE" id="PS50089"/>
    </source>
</evidence>
<evidence type="ECO:0000256" key="2">
    <source>
        <dbReference type="ARBA" id="ARBA00022771"/>
    </source>
</evidence>
<dbReference type="InterPro" id="IPR017907">
    <property type="entry name" value="Znf_RING_CS"/>
</dbReference>
<feature type="compositionally biased region" description="Polar residues" evidence="6">
    <location>
        <begin position="1"/>
        <end position="20"/>
    </location>
</feature>
<feature type="region of interest" description="Disordered" evidence="6">
    <location>
        <begin position="130"/>
        <end position="176"/>
    </location>
</feature>
<dbReference type="EMBL" id="KZ857413">
    <property type="protein sequence ID" value="RDX48125.1"/>
    <property type="molecule type" value="Genomic_DNA"/>
</dbReference>
<dbReference type="InterPro" id="IPR058504">
    <property type="entry name" value="DUF8191"/>
</dbReference>
<evidence type="ECO:0000256" key="1">
    <source>
        <dbReference type="ARBA" id="ARBA00022723"/>
    </source>
</evidence>
<dbReference type="GO" id="GO:0008270">
    <property type="term" value="F:zinc ion binding"/>
    <property type="evidence" value="ECO:0007669"/>
    <property type="project" value="UniProtKB-KW"/>
</dbReference>
<keyword evidence="9" id="KW-1185">Reference proteome</keyword>
<dbReference type="Proteomes" id="UP000256964">
    <property type="component" value="Unassembled WGS sequence"/>
</dbReference>
<evidence type="ECO:0000256" key="4">
    <source>
        <dbReference type="PROSITE-ProRule" id="PRU00175"/>
    </source>
</evidence>
<evidence type="ECO:0000256" key="5">
    <source>
        <dbReference type="SAM" id="Coils"/>
    </source>
</evidence>
<feature type="region of interest" description="Disordered" evidence="6">
    <location>
        <begin position="522"/>
        <end position="548"/>
    </location>
</feature>
<dbReference type="InterPro" id="IPR047134">
    <property type="entry name" value="RNF4"/>
</dbReference>
<dbReference type="PROSITE" id="PS00518">
    <property type="entry name" value="ZF_RING_1"/>
    <property type="match status" value="1"/>
</dbReference>